<name>A0ACD3B8M1_9AGAR</name>
<evidence type="ECO:0000313" key="1">
    <source>
        <dbReference type="EMBL" id="TFK73979.1"/>
    </source>
</evidence>
<dbReference type="EMBL" id="ML208271">
    <property type="protein sequence ID" value="TFK73979.1"/>
    <property type="molecule type" value="Genomic_DNA"/>
</dbReference>
<accession>A0ACD3B8M1</accession>
<dbReference type="Proteomes" id="UP000308600">
    <property type="component" value="Unassembled WGS sequence"/>
</dbReference>
<reference evidence="1 2" key="1">
    <citation type="journal article" date="2019" name="Nat. Ecol. Evol.">
        <title>Megaphylogeny resolves global patterns of mushroom evolution.</title>
        <authorList>
            <person name="Varga T."/>
            <person name="Krizsan K."/>
            <person name="Foldi C."/>
            <person name="Dima B."/>
            <person name="Sanchez-Garcia M."/>
            <person name="Sanchez-Ramirez S."/>
            <person name="Szollosi G.J."/>
            <person name="Szarkandi J.G."/>
            <person name="Papp V."/>
            <person name="Albert L."/>
            <person name="Andreopoulos W."/>
            <person name="Angelini C."/>
            <person name="Antonin V."/>
            <person name="Barry K.W."/>
            <person name="Bougher N.L."/>
            <person name="Buchanan P."/>
            <person name="Buyck B."/>
            <person name="Bense V."/>
            <person name="Catcheside P."/>
            <person name="Chovatia M."/>
            <person name="Cooper J."/>
            <person name="Damon W."/>
            <person name="Desjardin D."/>
            <person name="Finy P."/>
            <person name="Geml J."/>
            <person name="Haridas S."/>
            <person name="Hughes K."/>
            <person name="Justo A."/>
            <person name="Karasinski D."/>
            <person name="Kautmanova I."/>
            <person name="Kiss B."/>
            <person name="Kocsube S."/>
            <person name="Kotiranta H."/>
            <person name="LaButti K.M."/>
            <person name="Lechner B.E."/>
            <person name="Liimatainen K."/>
            <person name="Lipzen A."/>
            <person name="Lukacs Z."/>
            <person name="Mihaltcheva S."/>
            <person name="Morgado L.N."/>
            <person name="Niskanen T."/>
            <person name="Noordeloos M.E."/>
            <person name="Ohm R.A."/>
            <person name="Ortiz-Santana B."/>
            <person name="Ovrebo C."/>
            <person name="Racz N."/>
            <person name="Riley R."/>
            <person name="Savchenko A."/>
            <person name="Shiryaev A."/>
            <person name="Soop K."/>
            <person name="Spirin V."/>
            <person name="Szebenyi C."/>
            <person name="Tomsovsky M."/>
            <person name="Tulloss R.E."/>
            <person name="Uehling J."/>
            <person name="Grigoriev I.V."/>
            <person name="Vagvolgyi C."/>
            <person name="Papp T."/>
            <person name="Martin F.M."/>
            <person name="Miettinen O."/>
            <person name="Hibbett D.S."/>
            <person name="Nagy L.G."/>
        </authorList>
    </citation>
    <scope>NUCLEOTIDE SEQUENCE [LARGE SCALE GENOMIC DNA]</scope>
    <source>
        <strain evidence="1 2">NL-1719</strain>
    </source>
</reference>
<keyword evidence="2" id="KW-1185">Reference proteome</keyword>
<proteinExistence type="predicted"/>
<gene>
    <name evidence="1" type="ORF">BDN72DRAFT_886560</name>
</gene>
<feature type="non-terminal residue" evidence="1">
    <location>
        <position position="1"/>
    </location>
</feature>
<sequence>MSPSNLQLLTRSHPAIASKKRAKSKQLAQILFDDSARREFLTGFHKRKLAKADAARKKALDRQKQELLEARREKRRTLRERARENAALVEKAYGAPEAQDQHSSDEGEWSGIAGSPPNAREDEYGDEETLATVTVIEDFDPELAIYGRKPSPPSSDRPHSQTPTKPRLSSSTASQPQNKPKPKKTRYEGNRARKSERQKQHSRKLEKAALAGGKSSRNNTNRKNHSSQR</sequence>
<organism evidence="1 2">
    <name type="scientific">Pluteus cervinus</name>
    <dbReference type="NCBI Taxonomy" id="181527"/>
    <lineage>
        <taxon>Eukaryota</taxon>
        <taxon>Fungi</taxon>
        <taxon>Dikarya</taxon>
        <taxon>Basidiomycota</taxon>
        <taxon>Agaricomycotina</taxon>
        <taxon>Agaricomycetes</taxon>
        <taxon>Agaricomycetidae</taxon>
        <taxon>Agaricales</taxon>
        <taxon>Pluteineae</taxon>
        <taxon>Pluteaceae</taxon>
        <taxon>Pluteus</taxon>
    </lineage>
</organism>
<evidence type="ECO:0000313" key="2">
    <source>
        <dbReference type="Proteomes" id="UP000308600"/>
    </source>
</evidence>
<protein>
    <submittedName>
        <fullName evidence="1">Uncharacterized protein</fullName>
    </submittedName>
</protein>